<dbReference type="SMART" id="SM00761">
    <property type="entry name" value="HDAC_interact"/>
    <property type="match status" value="1"/>
</dbReference>
<evidence type="ECO:0000313" key="4">
    <source>
        <dbReference type="Proteomes" id="UP000887565"/>
    </source>
</evidence>
<dbReference type="InterPro" id="IPR039774">
    <property type="entry name" value="Sin3-like"/>
</dbReference>
<feature type="region of interest" description="Disordered" evidence="2">
    <location>
        <begin position="553"/>
        <end position="585"/>
    </location>
</feature>
<dbReference type="WBParaSite" id="nRc.2.0.1.t15657-RA">
    <property type="protein sequence ID" value="nRc.2.0.1.t15657-RA"/>
    <property type="gene ID" value="nRc.2.0.1.g15657"/>
</dbReference>
<evidence type="ECO:0000256" key="1">
    <source>
        <dbReference type="ARBA" id="ARBA00022491"/>
    </source>
</evidence>
<dbReference type="GO" id="GO:0000122">
    <property type="term" value="P:negative regulation of transcription by RNA polymerase II"/>
    <property type="evidence" value="ECO:0007669"/>
    <property type="project" value="TreeGrafter"/>
</dbReference>
<reference evidence="5" key="1">
    <citation type="submission" date="2022-11" db="UniProtKB">
        <authorList>
            <consortium name="WormBaseParasite"/>
        </authorList>
    </citation>
    <scope>IDENTIFICATION</scope>
</reference>
<protein>
    <submittedName>
        <fullName evidence="5">Histone deacetylase interacting domain-containing protein</fullName>
    </submittedName>
</protein>
<dbReference type="Proteomes" id="UP000887565">
    <property type="component" value="Unplaced"/>
</dbReference>
<dbReference type="InterPro" id="IPR031693">
    <property type="entry name" value="Sin3_C"/>
</dbReference>
<evidence type="ECO:0000259" key="3">
    <source>
        <dbReference type="SMART" id="SM00761"/>
    </source>
</evidence>
<dbReference type="InterPro" id="IPR013194">
    <property type="entry name" value="HDAC_interact_dom"/>
</dbReference>
<feature type="region of interest" description="Disordered" evidence="2">
    <location>
        <begin position="643"/>
        <end position="663"/>
    </location>
</feature>
<dbReference type="Pfam" id="PF16879">
    <property type="entry name" value="Sin3a_C"/>
    <property type="match status" value="1"/>
</dbReference>
<dbReference type="PANTHER" id="PTHR12346">
    <property type="entry name" value="SIN3B-RELATED"/>
    <property type="match status" value="1"/>
</dbReference>
<accession>A0A915INU6</accession>
<sequence>MKFMAQFLNCYESTSSAGPVYIPAGENAQVPCLIDAELYTNDKLNETFEYIINQERVYNNNKNQQQQQDRMMISSDLAMEIDYASCKREGISYRALPATYVQPHCSGRTELCGEVLNDTWVSFPSWQSEDSSTVSSKKTQFEESIYRTEDERYELDILIENNKSLIETLEVAQKRMHLMGREEAKKFKLDECLGSNSKFLFKRALKRLYGNKSDDIIEGLTKNPYVAVPVILERLKSKEKEWREAQKSFNKLWREQNEKHYWKSLDHQGINFKQNDFKLIRSKALLREIENLYEQRQQISGDGCGGRAQSACDVRLKEDGGTATTMLNASDWLKKSPRKILSPNRVSIRRDSNKKLSSCPYSLMIFCNPWYLFLRLHQILNQRLFKMKQRCQILIEQNRENLEKLESLPPADVLKCRQKAMCPPSEYYCTLIQLIKNVLDGQIDNAQFEDQLRSMFVIHAYHTFTMDKIVQMMVKQLHVIITDETCQNLADLYEKWGEKGGAGNHPSCTLNCKKFEEKYQQEAEKMVIDENCFKAFFMHDSRKLIVELIKSENDEDQEEEEIEEEEEDSVNEEEPSSIQEKEESLTQKWASKSEYARQFLEFYKNYDYAETEKLDQIIEQLILKPVFMCRNSLKIRSKPSLEPLTSRFSSSATPSSSSQNFTPESKKFKNFLKITYVVRPNELLYRNEALKKAQKSKIKCADMKNRRFSTWHERWTLANVSMDQARLTGDWFMGRDNDISAGPEPSGSSWIQRVSEPCPWRPPIFAVNRYLFQSR</sequence>
<evidence type="ECO:0000256" key="2">
    <source>
        <dbReference type="SAM" id="MobiDB-lite"/>
    </source>
</evidence>
<dbReference type="GO" id="GO:0070822">
    <property type="term" value="C:Sin3-type complex"/>
    <property type="evidence" value="ECO:0007669"/>
    <property type="project" value="TreeGrafter"/>
</dbReference>
<dbReference type="AlphaFoldDB" id="A0A915INU6"/>
<evidence type="ECO:0000313" key="5">
    <source>
        <dbReference type="WBParaSite" id="nRc.2.0.1.t15657-RA"/>
    </source>
</evidence>
<dbReference type="Pfam" id="PF08295">
    <property type="entry name" value="Sin3_corepress"/>
    <property type="match status" value="1"/>
</dbReference>
<dbReference type="GO" id="GO:0003714">
    <property type="term" value="F:transcription corepressor activity"/>
    <property type="evidence" value="ECO:0007669"/>
    <property type="project" value="InterPro"/>
</dbReference>
<keyword evidence="1" id="KW-0678">Repressor</keyword>
<proteinExistence type="predicted"/>
<keyword evidence="4" id="KW-1185">Reference proteome</keyword>
<dbReference type="PANTHER" id="PTHR12346:SF0">
    <property type="entry name" value="SIN3A, ISOFORM G"/>
    <property type="match status" value="1"/>
</dbReference>
<feature type="compositionally biased region" description="Low complexity" evidence="2">
    <location>
        <begin position="646"/>
        <end position="658"/>
    </location>
</feature>
<organism evidence="4 5">
    <name type="scientific">Romanomermis culicivorax</name>
    <name type="common">Nematode worm</name>
    <dbReference type="NCBI Taxonomy" id="13658"/>
    <lineage>
        <taxon>Eukaryota</taxon>
        <taxon>Metazoa</taxon>
        <taxon>Ecdysozoa</taxon>
        <taxon>Nematoda</taxon>
        <taxon>Enoplea</taxon>
        <taxon>Dorylaimia</taxon>
        <taxon>Mermithida</taxon>
        <taxon>Mermithoidea</taxon>
        <taxon>Mermithidae</taxon>
        <taxon>Romanomermis</taxon>
    </lineage>
</organism>
<feature type="domain" description="Histone deacetylase interacting" evidence="3">
    <location>
        <begin position="85"/>
        <end position="186"/>
    </location>
</feature>
<feature type="compositionally biased region" description="Acidic residues" evidence="2">
    <location>
        <begin position="553"/>
        <end position="575"/>
    </location>
</feature>
<name>A0A915INU6_ROMCU</name>